<reference evidence="2 3" key="1">
    <citation type="submission" date="2019-05" db="EMBL/GenBank/DDBJ databases">
        <title>Another draft genome of Portunus trituberculatus and its Hox gene families provides insights of decapod evolution.</title>
        <authorList>
            <person name="Jeong J.-H."/>
            <person name="Song I."/>
            <person name="Kim S."/>
            <person name="Choi T."/>
            <person name="Kim D."/>
            <person name="Ryu S."/>
            <person name="Kim W."/>
        </authorList>
    </citation>
    <scope>NUCLEOTIDE SEQUENCE [LARGE SCALE GENOMIC DNA]</scope>
    <source>
        <tissue evidence="2">Muscle</tissue>
    </source>
</reference>
<evidence type="ECO:0000256" key="1">
    <source>
        <dbReference type="SAM" id="MobiDB-lite"/>
    </source>
</evidence>
<proteinExistence type="predicted"/>
<protein>
    <submittedName>
        <fullName evidence="2">Uncharacterized protein</fullName>
    </submittedName>
</protein>
<dbReference type="AlphaFoldDB" id="A0A5B7E4P6"/>
<name>A0A5B7E4P6_PORTR</name>
<keyword evidence="3" id="KW-1185">Reference proteome</keyword>
<dbReference type="Proteomes" id="UP000324222">
    <property type="component" value="Unassembled WGS sequence"/>
</dbReference>
<evidence type="ECO:0000313" key="3">
    <source>
        <dbReference type="Proteomes" id="UP000324222"/>
    </source>
</evidence>
<accession>A0A5B7E4P6</accession>
<gene>
    <name evidence="2" type="ORF">E2C01_022167</name>
</gene>
<sequence>MQKQHITLRFLQILVIYKFTKLPPDHEVPNHALITSSSDPRDTRPPIRMVPQKITTSSLPTTTTITSQVVVWQGEGAK</sequence>
<evidence type="ECO:0000313" key="2">
    <source>
        <dbReference type="EMBL" id="MPC28951.1"/>
    </source>
</evidence>
<dbReference type="EMBL" id="VSRR010001993">
    <property type="protein sequence ID" value="MPC28951.1"/>
    <property type="molecule type" value="Genomic_DNA"/>
</dbReference>
<feature type="region of interest" description="Disordered" evidence="1">
    <location>
        <begin position="28"/>
        <end position="48"/>
    </location>
</feature>
<organism evidence="2 3">
    <name type="scientific">Portunus trituberculatus</name>
    <name type="common">Swimming crab</name>
    <name type="synonym">Neptunus trituberculatus</name>
    <dbReference type="NCBI Taxonomy" id="210409"/>
    <lineage>
        <taxon>Eukaryota</taxon>
        <taxon>Metazoa</taxon>
        <taxon>Ecdysozoa</taxon>
        <taxon>Arthropoda</taxon>
        <taxon>Crustacea</taxon>
        <taxon>Multicrustacea</taxon>
        <taxon>Malacostraca</taxon>
        <taxon>Eumalacostraca</taxon>
        <taxon>Eucarida</taxon>
        <taxon>Decapoda</taxon>
        <taxon>Pleocyemata</taxon>
        <taxon>Brachyura</taxon>
        <taxon>Eubrachyura</taxon>
        <taxon>Portunoidea</taxon>
        <taxon>Portunidae</taxon>
        <taxon>Portuninae</taxon>
        <taxon>Portunus</taxon>
    </lineage>
</organism>
<comment type="caution">
    <text evidence="2">The sequence shown here is derived from an EMBL/GenBank/DDBJ whole genome shotgun (WGS) entry which is preliminary data.</text>
</comment>